<dbReference type="SUPFAM" id="SSF53335">
    <property type="entry name" value="S-adenosyl-L-methionine-dependent methyltransferases"/>
    <property type="match status" value="1"/>
</dbReference>
<gene>
    <name evidence="4" type="ORF">SAMN05421811_11918</name>
</gene>
<evidence type="ECO:0000259" key="3">
    <source>
        <dbReference type="Pfam" id="PF13649"/>
    </source>
</evidence>
<dbReference type="AlphaFoldDB" id="A0A1I0LMG0"/>
<dbReference type="GO" id="GO:0008168">
    <property type="term" value="F:methyltransferase activity"/>
    <property type="evidence" value="ECO:0007669"/>
    <property type="project" value="UniProtKB-KW"/>
</dbReference>
<keyword evidence="5" id="KW-1185">Reference proteome</keyword>
<dbReference type="CDD" id="cd02440">
    <property type="entry name" value="AdoMet_MTases"/>
    <property type="match status" value="1"/>
</dbReference>
<dbReference type="Pfam" id="PF13649">
    <property type="entry name" value="Methyltransf_25"/>
    <property type="match status" value="1"/>
</dbReference>
<dbReference type="InterPro" id="IPR041698">
    <property type="entry name" value="Methyltransf_25"/>
</dbReference>
<accession>A0A1I0LMG0</accession>
<dbReference type="Proteomes" id="UP000199361">
    <property type="component" value="Unassembled WGS sequence"/>
</dbReference>
<dbReference type="PANTHER" id="PTHR44942">
    <property type="entry name" value="METHYLTRANSF_11 DOMAIN-CONTAINING PROTEIN"/>
    <property type="match status" value="1"/>
</dbReference>
<dbReference type="PANTHER" id="PTHR44942:SF4">
    <property type="entry name" value="METHYLTRANSFERASE TYPE 11 DOMAIN-CONTAINING PROTEIN"/>
    <property type="match status" value="1"/>
</dbReference>
<name>A0A1I0LMG0_9ACTN</name>
<dbReference type="InterPro" id="IPR029063">
    <property type="entry name" value="SAM-dependent_MTases_sf"/>
</dbReference>
<evidence type="ECO:0000313" key="5">
    <source>
        <dbReference type="Proteomes" id="UP000199361"/>
    </source>
</evidence>
<keyword evidence="1 4" id="KW-0489">Methyltransferase</keyword>
<evidence type="ECO:0000313" key="4">
    <source>
        <dbReference type="EMBL" id="SEU41290.1"/>
    </source>
</evidence>
<proteinExistence type="predicted"/>
<dbReference type="EMBL" id="FOHX01000019">
    <property type="protein sequence ID" value="SEU41290.1"/>
    <property type="molecule type" value="Genomic_DNA"/>
</dbReference>
<dbReference type="RefSeq" id="WP_177241114.1">
    <property type="nucleotide sequence ID" value="NZ_FOHX01000019.1"/>
</dbReference>
<sequence length="265" mass="28815">MGSPFSGAAPYYARHRLDHGEEAIAHVAAVLGRDATVLDLGCGPGTVAIPLAPHVREVLAVDPDPEMLAEGRRLGAHVPNIRWLSGDSTGLAALPPFGHVVMGRSFHWMDRRAVLAELDRLLPPDGVVVLLGPSRQPPEEPWEPAMRRVRARLGVGKGTRTASDSYKATGLHHHDVLAASPFSDLTTACYERRVTSDLDSVLGLQFSYSYSTPPLLGERLEAFVEDARRELLADNPSGEWEHVRQTEVVVARRPADRSPGRPARG</sequence>
<dbReference type="Gene3D" id="3.40.50.150">
    <property type="entry name" value="Vaccinia Virus protein VP39"/>
    <property type="match status" value="1"/>
</dbReference>
<dbReference type="InterPro" id="IPR051052">
    <property type="entry name" value="Diverse_substrate_MTase"/>
</dbReference>
<evidence type="ECO:0000256" key="2">
    <source>
        <dbReference type="ARBA" id="ARBA00022679"/>
    </source>
</evidence>
<protein>
    <submittedName>
        <fullName evidence="4">Methyltransferase domain-containing protein</fullName>
    </submittedName>
</protein>
<keyword evidence="2 4" id="KW-0808">Transferase</keyword>
<evidence type="ECO:0000256" key="1">
    <source>
        <dbReference type="ARBA" id="ARBA00022603"/>
    </source>
</evidence>
<dbReference type="GO" id="GO:0032259">
    <property type="term" value="P:methylation"/>
    <property type="evidence" value="ECO:0007669"/>
    <property type="project" value="UniProtKB-KW"/>
</dbReference>
<dbReference type="STRING" id="568860.SAMN05421811_11918"/>
<reference evidence="4 5" key="1">
    <citation type="submission" date="2016-10" db="EMBL/GenBank/DDBJ databases">
        <authorList>
            <person name="de Groot N.N."/>
        </authorList>
    </citation>
    <scope>NUCLEOTIDE SEQUENCE [LARGE SCALE GENOMIC DNA]</scope>
    <source>
        <strain evidence="4 5">CGMCC 4.5598</strain>
    </source>
</reference>
<organism evidence="4 5">
    <name type="scientific">Nonomuraea wenchangensis</name>
    <dbReference type="NCBI Taxonomy" id="568860"/>
    <lineage>
        <taxon>Bacteria</taxon>
        <taxon>Bacillati</taxon>
        <taxon>Actinomycetota</taxon>
        <taxon>Actinomycetes</taxon>
        <taxon>Streptosporangiales</taxon>
        <taxon>Streptosporangiaceae</taxon>
        <taxon>Nonomuraea</taxon>
    </lineage>
</organism>
<feature type="domain" description="Methyltransferase" evidence="3">
    <location>
        <begin position="37"/>
        <end position="126"/>
    </location>
</feature>